<evidence type="ECO:0000259" key="2">
    <source>
        <dbReference type="Pfam" id="PF24042"/>
    </source>
</evidence>
<evidence type="ECO:0000259" key="1">
    <source>
        <dbReference type="Pfam" id="PF24038"/>
    </source>
</evidence>
<sequence>MASGTEPDATGVSPDDAFATLGNEIRLEIIQQLGDADGPRSFSDLHDAVDVRDSGQFNYHLDKLVGHFLRKTEEGYTLRQAGERVVEAVLSGAVTDAPVMEPTPVDEDCHYCGAPVLVRYNQERVDVFCTECTGAYGDTHASSGADVPEEYGWLGGMPLPPAGLNGRTADEVLQAAFGLGQTEFVTASSGICPRCSARTDRSIEACEDHETDDGVCSTCGRRRSVVFGSACTNCNFATGGGVLQGLFAETEFLRFMTDHGLNPVNPDSVTEYLSAISDYDAVVHSRSPLEVEVRLTIDGDTYSRTIDDAFLDG</sequence>
<dbReference type="InterPro" id="IPR055775">
    <property type="entry name" value="DUF7351"/>
</dbReference>
<evidence type="ECO:0000313" key="4">
    <source>
        <dbReference type="Proteomes" id="UP001597111"/>
    </source>
</evidence>
<dbReference type="AlphaFoldDB" id="A0ABD6BAB9"/>
<dbReference type="InterPro" id="IPR055771">
    <property type="entry name" value="DUF7347"/>
</dbReference>
<dbReference type="InterPro" id="IPR011991">
    <property type="entry name" value="ArsR-like_HTH"/>
</dbReference>
<dbReference type="EMBL" id="JBHUDH010000194">
    <property type="protein sequence ID" value="MFD1527433.1"/>
    <property type="molecule type" value="Genomic_DNA"/>
</dbReference>
<dbReference type="Pfam" id="PF24042">
    <property type="entry name" value="DUF7351"/>
    <property type="match status" value="1"/>
</dbReference>
<gene>
    <name evidence="3" type="ORF">ACFR9S_14195</name>
</gene>
<feature type="domain" description="DUF7347" evidence="1">
    <location>
        <begin position="14"/>
        <end position="89"/>
    </location>
</feature>
<dbReference type="RefSeq" id="WP_379731539.1">
    <property type="nucleotide sequence ID" value="NZ_JBHSWZ010000104.1"/>
</dbReference>
<dbReference type="Proteomes" id="UP001597111">
    <property type="component" value="Unassembled WGS sequence"/>
</dbReference>
<dbReference type="InterPro" id="IPR036390">
    <property type="entry name" value="WH_DNA-bd_sf"/>
</dbReference>
<accession>A0ABD6BAB9</accession>
<organism evidence="3 4">
    <name type="scientific">Halolamina salina</name>
    <dbReference type="NCBI Taxonomy" id="1220023"/>
    <lineage>
        <taxon>Archaea</taxon>
        <taxon>Methanobacteriati</taxon>
        <taxon>Methanobacteriota</taxon>
        <taxon>Stenosarchaea group</taxon>
        <taxon>Halobacteria</taxon>
        <taxon>Halobacteriales</taxon>
        <taxon>Haloferacaceae</taxon>
    </lineage>
</organism>
<comment type="caution">
    <text evidence="3">The sequence shown here is derived from an EMBL/GenBank/DDBJ whole genome shotgun (WGS) entry which is preliminary data.</text>
</comment>
<dbReference type="Gene3D" id="1.10.10.10">
    <property type="entry name" value="Winged helix-like DNA-binding domain superfamily/Winged helix DNA-binding domain"/>
    <property type="match status" value="1"/>
</dbReference>
<dbReference type="InterPro" id="IPR036388">
    <property type="entry name" value="WH-like_DNA-bd_sf"/>
</dbReference>
<evidence type="ECO:0000313" key="3">
    <source>
        <dbReference type="EMBL" id="MFD1527433.1"/>
    </source>
</evidence>
<reference evidence="3 4" key="1">
    <citation type="journal article" date="2019" name="Int. J. Syst. Evol. Microbiol.">
        <title>The Global Catalogue of Microorganisms (GCM) 10K type strain sequencing project: providing services to taxonomists for standard genome sequencing and annotation.</title>
        <authorList>
            <consortium name="The Broad Institute Genomics Platform"/>
            <consortium name="The Broad Institute Genome Sequencing Center for Infectious Disease"/>
            <person name="Wu L."/>
            <person name="Ma J."/>
        </authorList>
    </citation>
    <scope>NUCLEOTIDE SEQUENCE [LARGE SCALE GENOMIC DNA]</scope>
    <source>
        <strain evidence="3 4">CGMCC 1.12285</strain>
    </source>
</reference>
<dbReference type="SUPFAM" id="SSF46785">
    <property type="entry name" value="Winged helix' DNA-binding domain"/>
    <property type="match status" value="1"/>
</dbReference>
<dbReference type="Pfam" id="PF24038">
    <property type="entry name" value="DUF7347"/>
    <property type="match status" value="1"/>
</dbReference>
<protein>
    <submittedName>
        <fullName evidence="3">Helix-turn-helix domain-containing protein</fullName>
    </submittedName>
</protein>
<dbReference type="CDD" id="cd00090">
    <property type="entry name" value="HTH_ARSR"/>
    <property type="match status" value="1"/>
</dbReference>
<feature type="domain" description="DUF7351" evidence="2">
    <location>
        <begin position="106"/>
        <end position="309"/>
    </location>
</feature>
<name>A0ABD6BAB9_9EURY</name>
<proteinExistence type="predicted"/>
<keyword evidence="4" id="KW-1185">Reference proteome</keyword>